<protein>
    <submittedName>
        <fullName evidence="1">Uncharacterized protein</fullName>
    </submittedName>
</protein>
<evidence type="ECO:0000313" key="2">
    <source>
        <dbReference type="Proteomes" id="UP000593565"/>
    </source>
</evidence>
<dbReference type="EMBL" id="JAAGNN010000009">
    <property type="protein sequence ID" value="KAF4085286.1"/>
    <property type="molecule type" value="Genomic_DNA"/>
</dbReference>
<keyword evidence="2" id="KW-1185">Reference proteome</keyword>
<comment type="caution">
    <text evidence="1">The sequence shown here is derived from an EMBL/GenBank/DDBJ whole genome shotgun (WGS) entry which is preliminary data.</text>
</comment>
<organism evidence="1 2">
    <name type="scientific">Ameiurus melas</name>
    <name type="common">Black bullhead</name>
    <name type="synonym">Silurus melas</name>
    <dbReference type="NCBI Taxonomy" id="219545"/>
    <lineage>
        <taxon>Eukaryota</taxon>
        <taxon>Metazoa</taxon>
        <taxon>Chordata</taxon>
        <taxon>Craniata</taxon>
        <taxon>Vertebrata</taxon>
        <taxon>Euteleostomi</taxon>
        <taxon>Actinopterygii</taxon>
        <taxon>Neopterygii</taxon>
        <taxon>Teleostei</taxon>
        <taxon>Ostariophysi</taxon>
        <taxon>Siluriformes</taxon>
        <taxon>Ictaluridae</taxon>
        <taxon>Ameiurus</taxon>
    </lineage>
</organism>
<sequence>MYPIRLAFPFQTYTSTCSVALRHAVTGLVLWRLCLTGKLEEHRNRSKAAVQHLNRALNISAPGCASLGSALFEEPRI</sequence>
<evidence type="ECO:0000313" key="1">
    <source>
        <dbReference type="EMBL" id="KAF4085286.1"/>
    </source>
</evidence>
<proteinExistence type="predicted"/>
<reference evidence="1 2" key="1">
    <citation type="submission" date="2020-02" db="EMBL/GenBank/DDBJ databases">
        <title>A chromosome-scale genome assembly of the black bullhead catfish (Ameiurus melas).</title>
        <authorList>
            <person name="Wen M."/>
            <person name="Zham M."/>
            <person name="Cabau C."/>
            <person name="Klopp C."/>
            <person name="Donnadieu C."/>
            <person name="Roques C."/>
            <person name="Bouchez O."/>
            <person name="Lampietro C."/>
            <person name="Jouanno E."/>
            <person name="Herpin A."/>
            <person name="Louis A."/>
            <person name="Berthelot C."/>
            <person name="Parey E."/>
            <person name="Roest-Crollius H."/>
            <person name="Braasch I."/>
            <person name="Postlethwait J."/>
            <person name="Robinson-Rechavi M."/>
            <person name="Echchiki A."/>
            <person name="Begum T."/>
            <person name="Montfort J."/>
            <person name="Schartl M."/>
            <person name="Bobe J."/>
            <person name="Guiguen Y."/>
        </authorList>
    </citation>
    <scope>NUCLEOTIDE SEQUENCE [LARGE SCALE GENOMIC DNA]</scope>
    <source>
        <strain evidence="1">M_S1</strain>
        <tissue evidence="1">Blood</tissue>
    </source>
</reference>
<name>A0A7J6ARU7_AMEME</name>
<dbReference type="Proteomes" id="UP000593565">
    <property type="component" value="Unassembled WGS sequence"/>
</dbReference>
<accession>A0A7J6ARU7</accession>
<gene>
    <name evidence="1" type="ORF">AMELA_G00115840</name>
</gene>
<dbReference type="AlphaFoldDB" id="A0A7J6ARU7"/>